<keyword evidence="2" id="KW-1185">Reference proteome</keyword>
<dbReference type="Proteomes" id="UP001500274">
    <property type="component" value="Unassembled WGS sequence"/>
</dbReference>
<dbReference type="EMBL" id="BAAARI010000010">
    <property type="protein sequence ID" value="GAA2575155.1"/>
    <property type="molecule type" value="Genomic_DNA"/>
</dbReference>
<name>A0ABN3P9I6_9MICO</name>
<proteinExistence type="predicted"/>
<organism evidence="1 2">
    <name type="scientific">Microbacterium binotii</name>
    <dbReference type="NCBI Taxonomy" id="462710"/>
    <lineage>
        <taxon>Bacteria</taxon>
        <taxon>Bacillati</taxon>
        <taxon>Actinomycetota</taxon>
        <taxon>Actinomycetes</taxon>
        <taxon>Micrococcales</taxon>
        <taxon>Microbacteriaceae</taxon>
        <taxon>Microbacterium</taxon>
    </lineage>
</organism>
<evidence type="ECO:0000313" key="1">
    <source>
        <dbReference type="EMBL" id="GAA2575155.1"/>
    </source>
</evidence>
<comment type="caution">
    <text evidence="1">The sequence shown here is derived from an EMBL/GenBank/DDBJ whole genome shotgun (WGS) entry which is preliminary data.</text>
</comment>
<evidence type="ECO:0000313" key="2">
    <source>
        <dbReference type="Proteomes" id="UP001500274"/>
    </source>
</evidence>
<accession>A0ABN3P9I6</accession>
<sequence>MYRSTWKVRYTAFTAGTLGRVVGRVVGVVVGRVVGAGTVVAGDVGRGVIAGTEAVGAGLVGRGAVVGYTQHRSGDAVSPCDVPCRLSDRPRPHLP</sequence>
<gene>
    <name evidence="1" type="ORF">GCM10009862_12930</name>
</gene>
<reference evidence="1 2" key="1">
    <citation type="journal article" date="2019" name="Int. J. Syst. Evol. Microbiol.">
        <title>The Global Catalogue of Microorganisms (GCM) 10K type strain sequencing project: providing services to taxonomists for standard genome sequencing and annotation.</title>
        <authorList>
            <consortium name="The Broad Institute Genomics Platform"/>
            <consortium name="The Broad Institute Genome Sequencing Center for Infectious Disease"/>
            <person name="Wu L."/>
            <person name="Ma J."/>
        </authorList>
    </citation>
    <scope>NUCLEOTIDE SEQUENCE [LARGE SCALE GENOMIC DNA]</scope>
    <source>
        <strain evidence="1 2">JCM 16365</strain>
    </source>
</reference>
<protein>
    <submittedName>
        <fullName evidence="1">Uncharacterized protein</fullName>
    </submittedName>
</protein>